<sequence length="254" mass="26917">MIPRRGENKTALVTGASRGIGRAIAERLAAEGYRVFANDLKAREADLSDLAAEVRNAGGLCEVIYCDVSDPVSVETMARDLLAAGGRLDLLVNNAGVRSVHQTGEIEPDEWDRMFAVNTKGTFLVTKAFLPHFRAKGSGRIVNIASIGGKRGGPGESHYCASKAAVINFTQALAVEVAKEGITVNAVCPGVIDTDMGRSHLQDPETLRKVLEKTAMGRVGYPQDVVGSVAFFGSDDAAFITGQSLNVDGGIIFH</sequence>
<comment type="caution">
    <text evidence="4">The sequence shown here is derived from an EMBL/GenBank/DDBJ whole genome shotgun (WGS) entry which is preliminary data.</text>
</comment>
<dbReference type="SUPFAM" id="SSF51735">
    <property type="entry name" value="NAD(P)-binding Rossmann-fold domains"/>
    <property type="match status" value="1"/>
</dbReference>
<dbReference type="PANTHER" id="PTHR42879">
    <property type="entry name" value="3-OXOACYL-(ACYL-CARRIER-PROTEIN) REDUCTASE"/>
    <property type="match status" value="1"/>
</dbReference>
<dbReference type="InterPro" id="IPR036291">
    <property type="entry name" value="NAD(P)-bd_dom_sf"/>
</dbReference>
<gene>
    <name evidence="4" type="ORF">GCM10007923_36920</name>
</gene>
<reference evidence="5" key="1">
    <citation type="journal article" date="2019" name="Int. J. Syst. Evol. Microbiol.">
        <title>The Global Catalogue of Microorganisms (GCM) 10K type strain sequencing project: providing services to taxonomists for standard genome sequencing and annotation.</title>
        <authorList>
            <consortium name="The Broad Institute Genomics Platform"/>
            <consortium name="The Broad Institute Genome Sequencing Center for Infectious Disease"/>
            <person name="Wu L."/>
            <person name="Ma J."/>
        </authorList>
    </citation>
    <scope>NUCLEOTIDE SEQUENCE [LARGE SCALE GENOMIC DNA]</scope>
    <source>
        <strain evidence="5">NBRC 102122</strain>
    </source>
</reference>
<dbReference type="PANTHER" id="PTHR42879:SF2">
    <property type="entry name" value="3-OXOACYL-[ACYL-CARRIER-PROTEIN] REDUCTASE FABG"/>
    <property type="match status" value="1"/>
</dbReference>
<dbReference type="NCBIfam" id="NF009466">
    <property type="entry name" value="PRK12826.1-2"/>
    <property type="match status" value="1"/>
</dbReference>
<evidence type="ECO:0000259" key="3">
    <source>
        <dbReference type="SMART" id="SM00822"/>
    </source>
</evidence>
<dbReference type="NCBIfam" id="NF005559">
    <property type="entry name" value="PRK07231.1"/>
    <property type="match status" value="1"/>
</dbReference>
<feature type="domain" description="Ketoreductase" evidence="3">
    <location>
        <begin position="9"/>
        <end position="190"/>
    </location>
</feature>
<comment type="similarity">
    <text evidence="1">Belongs to the short-chain dehydrogenases/reductases (SDR) family.</text>
</comment>
<dbReference type="InterPro" id="IPR020904">
    <property type="entry name" value="Sc_DH/Rdtase_CS"/>
</dbReference>
<dbReference type="PRINTS" id="PR00081">
    <property type="entry name" value="GDHRDH"/>
</dbReference>
<accession>A0ABQ5ZIJ1</accession>
<dbReference type="InterPro" id="IPR050259">
    <property type="entry name" value="SDR"/>
</dbReference>
<dbReference type="PROSITE" id="PS00061">
    <property type="entry name" value="ADH_SHORT"/>
    <property type="match status" value="1"/>
</dbReference>
<keyword evidence="2" id="KW-0560">Oxidoreductase</keyword>
<dbReference type="Pfam" id="PF13561">
    <property type="entry name" value="adh_short_C2"/>
    <property type="match status" value="1"/>
</dbReference>
<organism evidence="4 5">
    <name type="scientific">Shinella yambaruensis</name>
    <dbReference type="NCBI Taxonomy" id="415996"/>
    <lineage>
        <taxon>Bacteria</taxon>
        <taxon>Pseudomonadati</taxon>
        <taxon>Pseudomonadota</taxon>
        <taxon>Alphaproteobacteria</taxon>
        <taxon>Hyphomicrobiales</taxon>
        <taxon>Rhizobiaceae</taxon>
        <taxon>Shinella</taxon>
    </lineage>
</organism>
<keyword evidence="5" id="KW-1185">Reference proteome</keyword>
<evidence type="ECO:0000313" key="4">
    <source>
        <dbReference type="EMBL" id="GLR52478.1"/>
    </source>
</evidence>
<evidence type="ECO:0000313" key="5">
    <source>
        <dbReference type="Proteomes" id="UP001156702"/>
    </source>
</evidence>
<dbReference type="EMBL" id="BSOP01000030">
    <property type="protein sequence ID" value="GLR52478.1"/>
    <property type="molecule type" value="Genomic_DNA"/>
</dbReference>
<name>A0ABQ5ZIJ1_9HYPH</name>
<evidence type="ECO:0000256" key="1">
    <source>
        <dbReference type="ARBA" id="ARBA00006484"/>
    </source>
</evidence>
<dbReference type="Proteomes" id="UP001156702">
    <property type="component" value="Unassembled WGS sequence"/>
</dbReference>
<evidence type="ECO:0000256" key="2">
    <source>
        <dbReference type="ARBA" id="ARBA00023002"/>
    </source>
</evidence>
<dbReference type="InterPro" id="IPR002347">
    <property type="entry name" value="SDR_fam"/>
</dbReference>
<proteinExistence type="inferred from homology"/>
<dbReference type="SMART" id="SM00822">
    <property type="entry name" value="PKS_KR"/>
    <property type="match status" value="1"/>
</dbReference>
<dbReference type="PRINTS" id="PR00080">
    <property type="entry name" value="SDRFAMILY"/>
</dbReference>
<dbReference type="InterPro" id="IPR057326">
    <property type="entry name" value="KR_dom"/>
</dbReference>
<protein>
    <submittedName>
        <fullName evidence="4">3-oxoacyl-ACP reductase</fullName>
    </submittedName>
</protein>
<dbReference type="Gene3D" id="3.40.50.720">
    <property type="entry name" value="NAD(P)-binding Rossmann-like Domain"/>
    <property type="match status" value="1"/>
</dbReference>
<dbReference type="RefSeq" id="WP_244768676.1">
    <property type="nucleotide sequence ID" value="NZ_BSOP01000030.1"/>
</dbReference>
<dbReference type="CDD" id="cd05233">
    <property type="entry name" value="SDR_c"/>
    <property type="match status" value="1"/>
</dbReference>